<evidence type="ECO:0000256" key="2">
    <source>
        <dbReference type="ARBA" id="ARBA00022597"/>
    </source>
</evidence>
<dbReference type="GO" id="GO:0008982">
    <property type="term" value="F:protein-N(PI)-phosphohistidine-sugar phosphotransferase activity"/>
    <property type="evidence" value="ECO:0007669"/>
    <property type="project" value="InterPro"/>
</dbReference>
<keyword evidence="3" id="KW-0808">Transferase</keyword>
<dbReference type="PANTHER" id="PTHR30175:SF7">
    <property type="entry name" value="NEGATIVE REGULATOR OF SACY ACTIVITY"/>
    <property type="match status" value="1"/>
</dbReference>
<dbReference type="InterPro" id="IPR050558">
    <property type="entry name" value="PTS_Sugar-Specific_Components"/>
</dbReference>
<evidence type="ECO:0000313" key="8">
    <source>
        <dbReference type="EMBL" id="EMZ22806.1"/>
    </source>
</evidence>
<dbReference type="Proteomes" id="UP000012589">
    <property type="component" value="Unassembled WGS sequence"/>
</dbReference>
<keyword evidence="5" id="KW-0418">Kinase</keyword>
<organism evidence="8 9">
    <name type="scientific">Eubacterium plexicaudatum ASF492</name>
    <dbReference type="NCBI Taxonomy" id="1235802"/>
    <lineage>
        <taxon>Bacteria</taxon>
        <taxon>Bacillati</taxon>
        <taxon>Bacillota</taxon>
        <taxon>Clostridia</taxon>
        <taxon>Eubacteriales</taxon>
        <taxon>Eubacteriaceae</taxon>
        <taxon>Eubacterium</taxon>
    </lineage>
</organism>
<dbReference type="PROSITE" id="PS51098">
    <property type="entry name" value="PTS_EIIB_TYPE_1"/>
    <property type="match status" value="1"/>
</dbReference>
<dbReference type="InterPro" id="IPR018113">
    <property type="entry name" value="PTrfase_EIIB_Cys"/>
</dbReference>
<name>N2A3L4_9FIRM</name>
<keyword evidence="9" id="KW-1185">Reference proteome</keyword>
<dbReference type="GO" id="GO:0015771">
    <property type="term" value="P:trehalose transport"/>
    <property type="evidence" value="ECO:0007669"/>
    <property type="project" value="TreeGrafter"/>
</dbReference>
<sequence length="115" mass="12360">MTADYTKCAREIYEVLGGKGSLVSADHCATRLRIVTTDIGSADMERLEQIDGVKGVFSSNGQIHVIIGTDAVAGVYDEFINISGLPKVSGERQQEAGSKESSAWKRVVKAIGDVW</sequence>
<accession>N2A3L4</accession>
<dbReference type="GO" id="GO:0009401">
    <property type="term" value="P:phosphoenolpyruvate-dependent sugar phosphotransferase system"/>
    <property type="evidence" value="ECO:0007669"/>
    <property type="project" value="UniProtKB-KW"/>
</dbReference>
<dbReference type="InterPro" id="IPR036878">
    <property type="entry name" value="Glu_permease_IIB"/>
</dbReference>
<feature type="active site" description="Phosphocysteine intermediate; for EIIB activity" evidence="6">
    <location>
        <position position="28"/>
    </location>
</feature>
<dbReference type="EMBL" id="AQFT01000117">
    <property type="protein sequence ID" value="EMZ22806.1"/>
    <property type="molecule type" value="Genomic_DNA"/>
</dbReference>
<dbReference type="STRING" id="1235802.C823_03851"/>
<dbReference type="GO" id="GO:0016301">
    <property type="term" value="F:kinase activity"/>
    <property type="evidence" value="ECO:0007669"/>
    <property type="project" value="UniProtKB-KW"/>
</dbReference>
<evidence type="ECO:0000259" key="7">
    <source>
        <dbReference type="PROSITE" id="PS51098"/>
    </source>
</evidence>
<dbReference type="Pfam" id="PF00367">
    <property type="entry name" value="PTS_EIIB"/>
    <property type="match status" value="1"/>
</dbReference>
<gene>
    <name evidence="8" type="ORF">C823_03851</name>
</gene>
<dbReference type="GO" id="GO:0005886">
    <property type="term" value="C:plasma membrane"/>
    <property type="evidence" value="ECO:0007669"/>
    <property type="project" value="TreeGrafter"/>
</dbReference>
<dbReference type="Gene3D" id="3.30.1360.60">
    <property type="entry name" value="Glucose permease domain IIB"/>
    <property type="match status" value="1"/>
</dbReference>
<dbReference type="SUPFAM" id="SSF55604">
    <property type="entry name" value="Glucose permease domain IIB"/>
    <property type="match status" value="1"/>
</dbReference>
<feature type="domain" description="PTS EIIB type-1" evidence="7">
    <location>
        <begin position="6"/>
        <end position="89"/>
    </location>
</feature>
<dbReference type="HOGENOM" id="CLU_012312_8_3_9"/>
<evidence type="ECO:0000256" key="1">
    <source>
        <dbReference type="ARBA" id="ARBA00022448"/>
    </source>
</evidence>
<dbReference type="eggNOG" id="COG1264">
    <property type="taxonomic scope" value="Bacteria"/>
</dbReference>
<reference evidence="8 9" key="1">
    <citation type="journal article" date="2014" name="Genome Announc.">
        <title>Draft genome sequences of the altered schaedler flora, a defined bacterial community from gnotobiotic mice.</title>
        <authorList>
            <person name="Wannemuehler M.J."/>
            <person name="Overstreet A.M."/>
            <person name="Ward D.V."/>
            <person name="Phillips G.J."/>
        </authorList>
    </citation>
    <scope>NUCLEOTIDE SEQUENCE [LARGE SCALE GENOMIC DNA]</scope>
    <source>
        <strain evidence="8 9">ASF492</strain>
    </source>
</reference>
<proteinExistence type="predicted"/>
<dbReference type="InterPro" id="IPR001996">
    <property type="entry name" value="PTS_IIB_1"/>
</dbReference>
<dbReference type="GO" id="GO:0090589">
    <property type="term" value="F:protein-phosphocysteine-trehalose phosphotransferase system transporter activity"/>
    <property type="evidence" value="ECO:0007669"/>
    <property type="project" value="TreeGrafter"/>
</dbReference>
<evidence type="ECO:0000256" key="4">
    <source>
        <dbReference type="ARBA" id="ARBA00022683"/>
    </source>
</evidence>
<dbReference type="PATRIC" id="fig|1235802.3.peg.4072"/>
<dbReference type="PANTHER" id="PTHR30175">
    <property type="entry name" value="PHOSPHOTRANSFERASE SYSTEM TRANSPORT PROTEIN"/>
    <property type="match status" value="1"/>
</dbReference>
<dbReference type="OrthoDB" id="92465at2"/>
<evidence type="ECO:0000313" key="9">
    <source>
        <dbReference type="Proteomes" id="UP000012589"/>
    </source>
</evidence>
<protein>
    <submittedName>
        <fullName evidence="8">PTS system, glucose-like IIB component</fullName>
    </submittedName>
</protein>
<dbReference type="AlphaFoldDB" id="N2A3L4"/>
<comment type="caution">
    <text evidence="8">The sequence shown here is derived from an EMBL/GenBank/DDBJ whole genome shotgun (WGS) entry which is preliminary data.</text>
</comment>
<keyword evidence="4" id="KW-0598">Phosphotransferase system</keyword>
<keyword evidence="2" id="KW-0762">Sugar transport</keyword>
<evidence type="ECO:0000256" key="3">
    <source>
        <dbReference type="ARBA" id="ARBA00022679"/>
    </source>
</evidence>
<dbReference type="CDD" id="cd00212">
    <property type="entry name" value="PTS_IIB_glc"/>
    <property type="match status" value="1"/>
</dbReference>
<evidence type="ECO:0000256" key="6">
    <source>
        <dbReference type="PROSITE-ProRule" id="PRU00421"/>
    </source>
</evidence>
<evidence type="ECO:0000256" key="5">
    <source>
        <dbReference type="ARBA" id="ARBA00022777"/>
    </source>
</evidence>
<keyword evidence="1" id="KW-0813">Transport</keyword>